<sequence length="95" mass="10164">MRRRIAEPGRGDVMDTAEPPSSSGELWVVVAGGVLSSAYESSVVAGVVANDDTGGCFGDELKRVIMARRRVRDSEQSTFAGRTVAYRCKETPGDL</sequence>
<accession>A0A0N4VSS7</accession>
<organism evidence="4">
    <name type="scientific">Haemonchus placei</name>
    <name type="common">Barber's pole worm</name>
    <dbReference type="NCBI Taxonomy" id="6290"/>
    <lineage>
        <taxon>Eukaryota</taxon>
        <taxon>Metazoa</taxon>
        <taxon>Ecdysozoa</taxon>
        <taxon>Nematoda</taxon>
        <taxon>Chromadorea</taxon>
        <taxon>Rhabditida</taxon>
        <taxon>Rhabditina</taxon>
        <taxon>Rhabditomorpha</taxon>
        <taxon>Strongyloidea</taxon>
        <taxon>Trichostrongylidae</taxon>
        <taxon>Haemonchus</taxon>
    </lineage>
</organism>
<name>A0A0N4VSS7_HAEPC</name>
<evidence type="ECO:0000313" key="2">
    <source>
        <dbReference type="EMBL" id="VDO05137.1"/>
    </source>
</evidence>
<feature type="region of interest" description="Disordered" evidence="1">
    <location>
        <begin position="1"/>
        <end position="22"/>
    </location>
</feature>
<evidence type="ECO:0000313" key="4">
    <source>
        <dbReference type="WBParaSite" id="HPLM_0000034401-mRNA-1"/>
    </source>
</evidence>
<reference evidence="2 3" key="2">
    <citation type="submission" date="2018-11" db="EMBL/GenBank/DDBJ databases">
        <authorList>
            <consortium name="Pathogen Informatics"/>
        </authorList>
    </citation>
    <scope>NUCLEOTIDE SEQUENCE [LARGE SCALE GENOMIC DNA]</scope>
    <source>
        <strain evidence="2 3">MHpl1</strain>
    </source>
</reference>
<dbReference type="Proteomes" id="UP000268014">
    <property type="component" value="Unassembled WGS sequence"/>
</dbReference>
<keyword evidence="3" id="KW-1185">Reference proteome</keyword>
<reference evidence="4" key="1">
    <citation type="submission" date="2017-02" db="UniProtKB">
        <authorList>
            <consortium name="WormBaseParasite"/>
        </authorList>
    </citation>
    <scope>IDENTIFICATION</scope>
</reference>
<proteinExistence type="predicted"/>
<evidence type="ECO:0000256" key="1">
    <source>
        <dbReference type="SAM" id="MobiDB-lite"/>
    </source>
</evidence>
<evidence type="ECO:0000313" key="3">
    <source>
        <dbReference type="Proteomes" id="UP000268014"/>
    </source>
</evidence>
<dbReference type="AlphaFoldDB" id="A0A0N4VSS7"/>
<protein>
    <submittedName>
        <fullName evidence="2 4">Uncharacterized protein</fullName>
    </submittedName>
</protein>
<gene>
    <name evidence="2" type="ORF">HPLM_LOCUS345</name>
</gene>
<dbReference type="EMBL" id="UZAF01000215">
    <property type="protein sequence ID" value="VDO05137.1"/>
    <property type="molecule type" value="Genomic_DNA"/>
</dbReference>
<feature type="compositionally biased region" description="Basic and acidic residues" evidence="1">
    <location>
        <begin position="1"/>
        <end position="13"/>
    </location>
</feature>
<dbReference type="WBParaSite" id="HPLM_0000034401-mRNA-1">
    <property type="protein sequence ID" value="HPLM_0000034401-mRNA-1"/>
    <property type="gene ID" value="HPLM_0000034401"/>
</dbReference>